<keyword evidence="7" id="KW-1185">Reference proteome</keyword>
<dbReference type="FunFam" id="1.10.10.10:FF:000001">
    <property type="entry name" value="LysR family transcriptional regulator"/>
    <property type="match status" value="1"/>
</dbReference>
<proteinExistence type="inferred from homology"/>
<dbReference type="PROSITE" id="PS50931">
    <property type="entry name" value="HTH_LYSR"/>
    <property type="match status" value="1"/>
</dbReference>
<dbReference type="Gene3D" id="1.10.10.10">
    <property type="entry name" value="Winged helix-like DNA-binding domain superfamily/Winged helix DNA-binding domain"/>
    <property type="match status" value="1"/>
</dbReference>
<accession>A0A8B2NXD4</accession>
<evidence type="ECO:0000259" key="5">
    <source>
        <dbReference type="PROSITE" id="PS50931"/>
    </source>
</evidence>
<sequence length="298" mass="32916">MYELRHLRAFLAVAEALHFGRAAERIGLSQPALSRTIAELEEALSVTLFRRTTRQVSLTAAGEAFMEATRETFAQLRRAETAAQDAAAGTTGLLRIAYNDFAINGRLPELIRVFVERHPDIRLELTYLATTLQRKALLTESIDVGFLIGGLESEGFANYPFHEDRYVALLPATHAMASRRELYLTDLADEPFVMGTVDQWGAHRERTFALCQSAGFFPKVVQEAGSSEGIFGLVAAGTGVTIYAECVRNLQRRGLVIKPLSDVTAVTPTIAVWRRGNRAATLARFVECLQNVWGRSSP</sequence>
<dbReference type="EMBL" id="QHHQ01000002">
    <property type="protein sequence ID" value="RAI02012.1"/>
    <property type="molecule type" value="Genomic_DNA"/>
</dbReference>
<dbReference type="GO" id="GO:0003700">
    <property type="term" value="F:DNA-binding transcription factor activity"/>
    <property type="evidence" value="ECO:0007669"/>
    <property type="project" value="InterPro"/>
</dbReference>
<reference evidence="6 7" key="1">
    <citation type="submission" date="2018-05" db="EMBL/GenBank/DDBJ databases">
        <title>Acuticoccus sediminis sp. nov., isolated from deep-sea sediment of Indian Ocean.</title>
        <authorList>
            <person name="Liu X."/>
            <person name="Lai Q."/>
            <person name="Du Y."/>
            <person name="Sun F."/>
            <person name="Zhang X."/>
            <person name="Wang S."/>
            <person name="Shao Z."/>
        </authorList>
    </citation>
    <scope>NUCLEOTIDE SEQUENCE [LARGE SCALE GENOMIC DNA]</scope>
    <source>
        <strain evidence="6 7">PTG4-2</strain>
    </source>
</reference>
<feature type="domain" description="HTH lysR-type" evidence="5">
    <location>
        <begin position="1"/>
        <end position="59"/>
    </location>
</feature>
<dbReference type="PANTHER" id="PTHR30346">
    <property type="entry name" value="TRANSCRIPTIONAL DUAL REGULATOR HCAR-RELATED"/>
    <property type="match status" value="1"/>
</dbReference>
<dbReference type="SUPFAM" id="SSF46785">
    <property type="entry name" value="Winged helix' DNA-binding domain"/>
    <property type="match status" value="1"/>
</dbReference>
<keyword evidence="3" id="KW-0238">DNA-binding</keyword>
<dbReference type="RefSeq" id="WP_111345285.1">
    <property type="nucleotide sequence ID" value="NZ_JAIWKD010000002.1"/>
</dbReference>
<dbReference type="InterPro" id="IPR036388">
    <property type="entry name" value="WH-like_DNA-bd_sf"/>
</dbReference>
<dbReference type="GO" id="GO:0003677">
    <property type="term" value="F:DNA binding"/>
    <property type="evidence" value="ECO:0007669"/>
    <property type="project" value="UniProtKB-KW"/>
</dbReference>
<evidence type="ECO:0000256" key="4">
    <source>
        <dbReference type="ARBA" id="ARBA00023163"/>
    </source>
</evidence>
<evidence type="ECO:0000256" key="1">
    <source>
        <dbReference type="ARBA" id="ARBA00009437"/>
    </source>
</evidence>
<evidence type="ECO:0000313" key="6">
    <source>
        <dbReference type="EMBL" id="RAI02012.1"/>
    </source>
</evidence>
<dbReference type="PRINTS" id="PR00039">
    <property type="entry name" value="HTHLYSR"/>
</dbReference>
<dbReference type="GO" id="GO:0032993">
    <property type="term" value="C:protein-DNA complex"/>
    <property type="evidence" value="ECO:0007669"/>
    <property type="project" value="TreeGrafter"/>
</dbReference>
<dbReference type="PANTHER" id="PTHR30346:SF0">
    <property type="entry name" value="HCA OPERON TRANSCRIPTIONAL ACTIVATOR HCAR"/>
    <property type="match status" value="1"/>
</dbReference>
<dbReference type="Gene3D" id="3.40.190.10">
    <property type="entry name" value="Periplasmic binding protein-like II"/>
    <property type="match status" value="2"/>
</dbReference>
<evidence type="ECO:0000256" key="2">
    <source>
        <dbReference type="ARBA" id="ARBA00023015"/>
    </source>
</evidence>
<dbReference type="CDD" id="cd08414">
    <property type="entry name" value="PBP2_LTTR_aromatics_like"/>
    <property type="match status" value="1"/>
</dbReference>
<comment type="caution">
    <text evidence="6">The sequence shown here is derived from an EMBL/GenBank/DDBJ whole genome shotgun (WGS) entry which is preliminary data.</text>
</comment>
<dbReference type="InterPro" id="IPR000847">
    <property type="entry name" value="LysR_HTH_N"/>
</dbReference>
<dbReference type="AlphaFoldDB" id="A0A8B2NXD4"/>
<organism evidence="6 7">
    <name type="scientific">Acuticoccus sediminis</name>
    <dbReference type="NCBI Taxonomy" id="2184697"/>
    <lineage>
        <taxon>Bacteria</taxon>
        <taxon>Pseudomonadati</taxon>
        <taxon>Pseudomonadota</taxon>
        <taxon>Alphaproteobacteria</taxon>
        <taxon>Hyphomicrobiales</taxon>
        <taxon>Amorphaceae</taxon>
        <taxon>Acuticoccus</taxon>
    </lineage>
</organism>
<dbReference type="Pfam" id="PF00126">
    <property type="entry name" value="HTH_1"/>
    <property type="match status" value="1"/>
</dbReference>
<keyword evidence="4" id="KW-0804">Transcription</keyword>
<gene>
    <name evidence="6" type="ORF">DLJ53_11550</name>
</gene>
<evidence type="ECO:0000256" key="3">
    <source>
        <dbReference type="ARBA" id="ARBA00023125"/>
    </source>
</evidence>
<protein>
    <submittedName>
        <fullName evidence="6">LysR family transcriptional regulator</fullName>
    </submittedName>
</protein>
<comment type="similarity">
    <text evidence="1">Belongs to the LysR transcriptional regulatory family.</text>
</comment>
<dbReference type="InterPro" id="IPR036390">
    <property type="entry name" value="WH_DNA-bd_sf"/>
</dbReference>
<dbReference type="InterPro" id="IPR005119">
    <property type="entry name" value="LysR_subst-bd"/>
</dbReference>
<keyword evidence="2" id="KW-0805">Transcription regulation</keyword>
<dbReference type="Proteomes" id="UP000249590">
    <property type="component" value="Unassembled WGS sequence"/>
</dbReference>
<name>A0A8B2NXD4_9HYPH</name>
<dbReference type="SUPFAM" id="SSF53850">
    <property type="entry name" value="Periplasmic binding protein-like II"/>
    <property type="match status" value="1"/>
</dbReference>
<dbReference type="Pfam" id="PF03466">
    <property type="entry name" value="LysR_substrate"/>
    <property type="match status" value="1"/>
</dbReference>
<dbReference type="OrthoDB" id="9815174at2"/>
<evidence type="ECO:0000313" key="7">
    <source>
        <dbReference type="Proteomes" id="UP000249590"/>
    </source>
</evidence>